<dbReference type="Pfam" id="PF01022">
    <property type="entry name" value="HTH_5"/>
    <property type="match status" value="1"/>
</dbReference>
<dbReference type="SUPFAM" id="SSF46785">
    <property type="entry name" value="Winged helix' DNA-binding domain"/>
    <property type="match status" value="1"/>
</dbReference>
<evidence type="ECO:0000313" key="4">
    <source>
        <dbReference type="Proteomes" id="UP000067738"/>
    </source>
</evidence>
<dbReference type="InterPro" id="IPR004096">
    <property type="entry name" value="V4R"/>
</dbReference>
<dbReference type="Gene3D" id="3.30.1380.20">
    <property type="entry name" value="Trafficking protein particle complex subunit 3"/>
    <property type="match status" value="1"/>
</dbReference>
<feature type="domain" description="4-vinyl reductase 4VR" evidence="2">
    <location>
        <begin position="188"/>
        <end position="250"/>
    </location>
</feature>
<dbReference type="InterPro" id="IPR036390">
    <property type="entry name" value="WH_DNA-bd_sf"/>
</dbReference>
<proteinExistence type="predicted"/>
<dbReference type="Proteomes" id="UP000067738">
    <property type="component" value="Chromosome"/>
</dbReference>
<reference evidence="3 4" key="1">
    <citation type="submission" date="2015-04" db="EMBL/GenBank/DDBJ databases">
        <title>The complete genome sequence of the rumen methanogen Methanobrevibacter millerae SM9.</title>
        <authorList>
            <person name="Leahy S.C."/>
            <person name="Kelly W.J."/>
            <person name="Pacheco D.M."/>
            <person name="Li D."/>
            <person name="Altermann E."/>
            <person name="Attwood G.T."/>
        </authorList>
    </citation>
    <scope>NUCLEOTIDE SEQUENCE [LARGE SCALE GENOMIC DNA]</scope>
    <source>
        <strain evidence="3 4">SM9</strain>
    </source>
</reference>
<dbReference type="EMBL" id="CP011266">
    <property type="protein sequence ID" value="ALT69992.1"/>
    <property type="molecule type" value="Genomic_DNA"/>
</dbReference>
<dbReference type="GeneID" id="26737193"/>
<organism evidence="3 4">
    <name type="scientific">Methanobrevibacter millerae</name>
    <dbReference type="NCBI Taxonomy" id="230361"/>
    <lineage>
        <taxon>Archaea</taxon>
        <taxon>Methanobacteriati</taxon>
        <taxon>Methanobacteriota</taxon>
        <taxon>Methanomada group</taxon>
        <taxon>Methanobacteria</taxon>
        <taxon>Methanobacteriales</taxon>
        <taxon>Methanobacteriaceae</taxon>
        <taxon>Methanobrevibacter</taxon>
    </lineage>
</organism>
<evidence type="ECO:0000259" key="1">
    <source>
        <dbReference type="SMART" id="SM00418"/>
    </source>
</evidence>
<evidence type="ECO:0000313" key="3">
    <source>
        <dbReference type="EMBL" id="ALT69992.1"/>
    </source>
</evidence>
<dbReference type="PANTHER" id="PTHR35090">
    <property type="entry name" value="DNA-DIRECTED RNA POLYMERASE SUBUNIT I"/>
    <property type="match status" value="1"/>
</dbReference>
<dbReference type="RefSeq" id="WP_058740192.1">
    <property type="nucleotide sequence ID" value="NZ_CP011266.1"/>
</dbReference>
<name>A0A0U3ECG5_9EURY</name>
<protein>
    <submittedName>
        <fullName evidence="3">Transcriptional regulator ArsR family</fullName>
    </submittedName>
</protein>
<dbReference type="Pfam" id="PF02830">
    <property type="entry name" value="V4R"/>
    <property type="match status" value="1"/>
</dbReference>
<dbReference type="InterPro" id="IPR036388">
    <property type="entry name" value="WH-like_DNA-bd_sf"/>
</dbReference>
<accession>A0A0U3ECG5</accession>
<dbReference type="Gene3D" id="1.10.10.10">
    <property type="entry name" value="Winged helix-like DNA-binding domain superfamily/Winged helix DNA-binding domain"/>
    <property type="match status" value="1"/>
</dbReference>
<dbReference type="SMART" id="SM00418">
    <property type="entry name" value="HTH_ARSR"/>
    <property type="match status" value="1"/>
</dbReference>
<dbReference type="InterPro" id="IPR011991">
    <property type="entry name" value="ArsR-like_HTH"/>
</dbReference>
<dbReference type="SMART" id="SM00989">
    <property type="entry name" value="V4R"/>
    <property type="match status" value="1"/>
</dbReference>
<dbReference type="InterPro" id="IPR024096">
    <property type="entry name" value="NO_sig/Golgi_transp_ligand-bd"/>
</dbReference>
<dbReference type="SUPFAM" id="SSF111126">
    <property type="entry name" value="Ligand-binding domain in the NO signalling and Golgi transport"/>
    <property type="match status" value="1"/>
</dbReference>
<gene>
    <name evidence="3" type="ORF">sm9_2236</name>
</gene>
<dbReference type="AlphaFoldDB" id="A0A0U3ECG5"/>
<dbReference type="InterPro" id="IPR001845">
    <property type="entry name" value="HTH_ArsR_DNA-bd_dom"/>
</dbReference>
<sequence>MGDEKPIQIFSNSENNIGVNVVKSPVKLTILEMLRDSEMEFDEIVSNTGKSKSTVSVHLKSLRELGIVSYKIHPEDNRKKIFYINSKYLGSVNLSEQKELEETQKDYLINNIINDDGDFTVLLFHTLRSMLIQEGINIDPVLQATGNQIGKSLFDLLYDDNLEIFLDNIAKFWKNKGLGRVSFEIGDIIKITSKDCFECELLPKTGKPACFLDTGIFEALFSEYFNSPVSVIEIQCYTMGDGKCVFEVEPLTLNTN</sequence>
<dbReference type="CDD" id="cd00090">
    <property type="entry name" value="HTH_ARSR"/>
    <property type="match status" value="1"/>
</dbReference>
<dbReference type="OrthoDB" id="371687at2157"/>
<dbReference type="KEGG" id="mmil:sm9_2236"/>
<dbReference type="PATRIC" id="fig|230361.4.peg.2309"/>
<dbReference type="PANTHER" id="PTHR35090:SF2">
    <property type="entry name" value="ARSR FAMILY TRANSCRIPTIONAL REGULATOR"/>
    <property type="match status" value="1"/>
</dbReference>
<feature type="domain" description="HTH arsR-type" evidence="1">
    <location>
        <begin position="16"/>
        <end position="94"/>
    </location>
</feature>
<evidence type="ECO:0000259" key="2">
    <source>
        <dbReference type="SMART" id="SM00989"/>
    </source>
</evidence>
<keyword evidence="4" id="KW-1185">Reference proteome</keyword>
<dbReference type="GO" id="GO:0003700">
    <property type="term" value="F:DNA-binding transcription factor activity"/>
    <property type="evidence" value="ECO:0007669"/>
    <property type="project" value="InterPro"/>
</dbReference>